<proteinExistence type="predicted"/>
<organism evidence="2 3">
    <name type="scientific">Habropoda laboriosa</name>
    <dbReference type="NCBI Taxonomy" id="597456"/>
    <lineage>
        <taxon>Eukaryota</taxon>
        <taxon>Metazoa</taxon>
        <taxon>Ecdysozoa</taxon>
        <taxon>Arthropoda</taxon>
        <taxon>Hexapoda</taxon>
        <taxon>Insecta</taxon>
        <taxon>Pterygota</taxon>
        <taxon>Neoptera</taxon>
        <taxon>Endopterygota</taxon>
        <taxon>Hymenoptera</taxon>
        <taxon>Apocrita</taxon>
        <taxon>Aculeata</taxon>
        <taxon>Apoidea</taxon>
        <taxon>Anthophila</taxon>
        <taxon>Apidae</taxon>
        <taxon>Habropoda</taxon>
    </lineage>
</organism>
<gene>
    <name evidence="2" type="ORF">WH47_02361</name>
</gene>
<accession>A0A0L7RK00</accession>
<evidence type="ECO:0000313" key="3">
    <source>
        <dbReference type="Proteomes" id="UP000053825"/>
    </source>
</evidence>
<feature type="region of interest" description="Disordered" evidence="1">
    <location>
        <begin position="67"/>
        <end position="96"/>
    </location>
</feature>
<dbReference type="EMBL" id="KQ414573">
    <property type="protein sequence ID" value="KOC71277.1"/>
    <property type="molecule type" value="Genomic_DNA"/>
</dbReference>
<evidence type="ECO:0000256" key="1">
    <source>
        <dbReference type="SAM" id="MobiDB-lite"/>
    </source>
</evidence>
<dbReference type="AlphaFoldDB" id="A0A0L7RK00"/>
<dbReference type="Proteomes" id="UP000053825">
    <property type="component" value="Unassembled WGS sequence"/>
</dbReference>
<protein>
    <submittedName>
        <fullName evidence="2">Uncharacterized protein</fullName>
    </submittedName>
</protein>
<keyword evidence="3" id="KW-1185">Reference proteome</keyword>
<dbReference type="STRING" id="597456.A0A0L7RK00"/>
<evidence type="ECO:0000313" key="2">
    <source>
        <dbReference type="EMBL" id="KOC71277.1"/>
    </source>
</evidence>
<name>A0A0L7RK00_9HYME</name>
<sequence length="326" mass="36405">MSIKDRLMSNLPYVSRDVQYTGHKINRAWPCCTWAHVDWVTLASQYRNSLASSRLAVAIEKRANKVSTSPYPSRSLPHTSLQPGVPTDSPNGESDLSSIMYNPEKLKIGKSLSLAVSHMSTDYCIVPAKNQFALLANSLVKLPAVSPGPAAFGGMSFPPFSSPQEEQTKPVKKVRLFRYIKMPPNIEHFTAAQETFLKDGVKFYIYTLPSKKHLTVILKGLAKVDPEFILADLRQQDLKPERCVTIKESAELCFYKNPLPLKEWGDTCSVARCAESLATVGNFHQALTQQVLTLLEHDVELTLWKSSFYDTSLAVEKKKVNSTNVL</sequence>
<reference evidence="2 3" key="1">
    <citation type="submission" date="2015-07" db="EMBL/GenBank/DDBJ databases">
        <title>The genome of Habropoda laboriosa.</title>
        <authorList>
            <person name="Pan H."/>
            <person name="Kapheim K."/>
        </authorList>
    </citation>
    <scope>NUCLEOTIDE SEQUENCE [LARGE SCALE GENOMIC DNA]</scope>
    <source>
        <strain evidence="2">0110345459</strain>
    </source>
</reference>